<reference evidence="2 3" key="1">
    <citation type="journal article" date="2024" name="Commun. Biol.">
        <title>Comparative genomic analysis of thermophilic fungi reveals convergent evolutionary adaptations and gene losses.</title>
        <authorList>
            <person name="Steindorff A.S."/>
            <person name="Aguilar-Pontes M.V."/>
            <person name="Robinson A.J."/>
            <person name="Andreopoulos B."/>
            <person name="LaButti K."/>
            <person name="Kuo A."/>
            <person name="Mondo S."/>
            <person name="Riley R."/>
            <person name="Otillar R."/>
            <person name="Haridas S."/>
            <person name="Lipzen A."/>
            <person name="Grimwood J."/>
            <person name="Schmutz J."/>
            <person name="Clum A."/>
            <person name="Reid I.D."/>
            <person name="Moisan M.C."/>
            <person name="Butler G."/>
            <person name="Nguyen T.T.M."/>
            <person name="Dewar K."/>
            <person name="Conant G."/>
            <person name="Drula E."/>
            <person name="Henrissat B."/>
            <person name="Hansel C."/>
            <person name="Singer S."/>
            <person name="Hutchinson M.I."/>
            <person name="de Vries R.P."/>
            <person name="Natvig D.O."/>
            <person name="Powell A.J."/>
            <person name="Tsang A."/>
            <person name="Grigoriev I.V."/>
        </authorList>
    </citation>
    <scope>NUCLEOTIDE SEQUENCE [LARGE SCALE GENOMIC DNA]</scope>
    <source>
        <strain evidence="2 3">ATCC 24622</strain>
    </source>
</reference>
<comment type="caution">
    <text evidence="2">The sequence shown here is derived from an EMBL/GenBank/DDBJ whole genome shotgun (WGS) entry which is preliminary data.</text>
</comment>
<name>A0ABR3W5S3_9PEZI</name>
<evidence type="ECO:0000256" key="1">
    <source>
        <dbReference type="SAM" id="Phobius"/>
    </source>
</evidence>
<proteinExistence type="predicted"/>
<gene>
    <name evidence="2" type="ORF">VTK73DRAFT_8876</name>
</gene>
<evidence type="ECO:0008006" key="4">
    <source>
        <dbReference type="Google" id="ProtNLM"/>
    </source>
</evidence>
<keyword evidence="3" id="KW-1185">Reference proteome</keyword>
<evidence type="ECO:0000313" key="3">
    <source>
        <dbReference type="Proteomes" id="UP001586593"/>
    </source>
</evidence>
<dbReference type="Proteomes" id="UP001586593">
    <property type="component" value="Unassembled WGS sequence"/>
</dbReference>
<protein>
    <recommendedName>
        <fullName evidence="4">Secreted protein</fullName>
    </recommendedName>
</protein>
<dbReference type="EMBL" id="JAZHXJ010000686">
    <property type="protein sequence ID" value="KAL1853896.1"/>
    <property type="molecule type" value="Genomic_DNA"/>
</dbReference>
<keyword evidence="1" id="KW-0812">Transmembrane</keyword>
<organism evidence="2 3">
    <name type="scientific">Phialemonium thermophilum</name>
    <dbReference type="NCBI Taxonomy" id="223376"/>
    <lineage>
        <taxon>Eukaryota</taxon>
        <taxon>Fungi</taxon>
        <taxon>Dikarya</taxon>
        <taxon>Ascomycota</taxon>
        <taxon>Pezizomycotina</taxon>
        <taxon>Sordariomycetes</taxon>
        <taxon>Sordariomycetidae</taxon>
        <taxon>Cephalothecales</taxon>
        <taxon>Cephalothecaceae</taxon>
        <taxon>Phialemonium</taxon>
    </lineage>
</organism>
<evidence type="ECO:0000313" key="2">
    <source>
        <dbReference type="EMBL" id="KAL1853896.1"/>
    </source>
</evidence>
<sequence>MRGAFTSCLGCLLPVARVWIPLMVLFYSSKHISLSFSTRYPAIHSFILSARLNTSVLCLSVVFIGPWAAYASPTRSTFFLPRQLSKIFQFFFFFSLSLRNLFNLYHLFCSLQRLIKGGFFWSYTRRPIVPSRRVGFFGVFHVAFIVCSRTNRRQEL</sequence>
<keyword evidence="1" id="KW-1133">Transmembrane helix</keyword>
<feature type="transmembrane region" description="Helical" evidence="1">
    <location>
        <begin position="128"/>
        <end position="147"/>
    </location>
</feature>
<feature type="transmembrane region" description="Helical" evidence="1">
    <location>
        <begin position="90"/>
        <end position="108"/>
    </location>
</feature>
<accession>A0ABR3W5S3</accession>
<feature type="transmembrane region" description="Helical" evidence="1">
    <location>
        <begin position="42"/>
        <end position="69"/>
    </location>
</feature>
<keyword evidence="1" id="KW-0472">Membrane</keyword>